<name>A0A433TSW3_ELYCH</name>
<evidence type="ECO:0000313" key="3">
    <source>
        <dbReference type="Proteomes" id="UP000271974"/>
    </source>
</evidence>
<evidence type="ECO:0000259" key="1">
    <source>
        <dbReference type="PROSITE" id="PS51465"/>
    </source>
</evidence>
<proteinExistence type="predicted"/>
<protein>
    <recommendedName>
        <fullName evidence="1">Kazal-like domain-containing protein</fullName>
    </recommendedName>
</protein>
<dbReference type="EMBL" id="RQTK01000198">
    <property type="protein sequence ID" value="RUS84654.1"/>
    <property type="molecule type" value="Genomic_DNA"/>
</dbReference>
<evidence type="ECO:0000313" key="2">
    <source>
        <dbReference type="EMBL" id="RUS84654.1"/>
    </source>
</evidence>
<dbReference type="AlphaFoldDB" id="A0A433TSW3"/>
<dbReference type="Proteomes" id="UP000271974">
    <property type="component" value="Unassembled WGS sequence"/>
</dbReference>
<dbReference type="InterPro" id="IPR002350">
    <property type="entry name" value="Kazal_dom"/>
</dbReference>
<keyword evidence="3" id="KW-1185">Reference proteome</keyword>
<feature type="domain" description="Kazal-like" evidence="1">
    <location>
        <begin position="50"/>
        <end position="118"/>
    </location>
</feature>
<dbReference type="OrthoDB" id="126772at2759"/>
<feature type="non-terminal residue" evidence="2">
    <location>
        <position position="157"/>
    </location>
</feature>
<organism evidence="2 3">
    <name type="scientific">Elysia chlorotica</name>
    <name type="common">Eastern emerald elysia</name>
    <name type="synonym">Sea slug</name>
    <dbReference type="NCBI Taxonomy" id="188477"/>
    <lineage>
        <taxon>Eukaryota</taxon>
        <taxon>Metazoa</taxon>
        <taxon>Spiralia</taxon>
        <taxon>Lophotrochozoa</taxon>
        <taxon>Mollusca</taxon>
        <taxon>Gastropoda</taxon>
        <taxon>Heterobranchia</taxon>
        <taxon>Euthyneura</taxon>
        <taxon>Panpulmonata</taxon>
        <taxon>Sacoglossa</taxon>
        <taxon>Placobranchoidea</taxon>
        <taxon>Plakobranchidae</taxon>
        <taxon>Elysia</taxon>
    </lineage>
</organism>
<accession>A0A433TSW3</accession>
<dbReference type="PROSITE" id="PS51465">
    <property type="entry name" value="KAZAL_2"/>
    <property type="match status" value="1"/>
</dbReference>
<gene>
    <name evidence="2" type="ORF">EGW08_007574</name>
</gene>
<dbReference type="Pfam" id="PF07648">
    <property type="entry name" value="Kazal_2"/>
    <property type="match status" value="1"/>
</dbReference>
<dbReference type="InterPro" id="IPR036058">
    <property type="entry name" value="Kazal_dom_sf"/>
</dbReference>
<dbReference type="SUPFAM" id="SSF100895">
    <property type="entry name" value="Kazal-type serine protease inhibitors"/>
    <property type="match status" value="1"/>
</dbReference>
<feature type="non-terminal residue" evidence="2">
    <location>
        <position position="1"/>
    </location>
</feature>
<dbReference type="SMART" id="SM00280">
    <property type="entry name" value="KAZAL"/>
    <property type="match status" value="1"/>
</dbReference>
<comment type="caution">
    <text evidence="2">The sequence shown here is derived from an EMBL/GenBank/DDBJ whole genome shotgun (WGS) entry which is preliminary data.</text>
</comment>
<reference evidence="2 3" key="1">
    <citation type="submission" date="2019-01" db="EMBL/GenBank/DDBJ databases">
        <title>A draft genome assembly of the solar-powered sea slug Elysia chlorotica.</title>
        <authorList>
            <person name="Cai H."/>
            <person name="Li Q."/>
            <person name="Fang X."/>
            <person name="Li J."/>
            <person name="Curtis N.E."/>
            <person name="Altenburger A."/>
            <person name="Shibata T."/>
            <person name="Feng M."/>
            <person name="Maeda T."/>
            <person name="Schwartz J.A."/>
            <person name="Shigenobu S."/>
            <person name="Lundholm N."/>
            <person name="Nishiyama T."/>
            <person name="Yang H."/>
            <person name="Hasebe M."/>
            <person name="Li S."/>
            <person name="Pierce S.K."/>
            <person name="Wang J."/>
        </authorList>
    </citation>
    <scope>NUCLEOTIDE SEQUENCE [LARGE SCALE GENOMIC DNA]</scope>
    <source>
        <strain evidence="2">EC2010</strain>
        <tissue evidence="2">Whole organism of an adult</tissue>
    </source>
</reference>
<sequence>EWGECSEDCKQGFKTRKRRVFIGKGVGYDKQTVSCYSTCDDGPCYKDSCTGPAQVCTADDKDAVTCICPMCQGHELAPVCGRVGKEVMTFDSECELHHEACKLKQPDYQLLERRACQAKPAKCTRIQKYVEYEDKQGCAAEHSVSVGDCYGVCENEA</sequence>
<dbReference type="Gene3D" id="3.30.60.30">
    <property type="match status" value="1"/>
</dbReference>